<protein>
    <submittedName>
        <fullName evidence="2">Uncharacterized protein</fullName>
    </submittedName>
</protein>
<evidence type="ECO:0000313" key="2">
    <source>
        <dbReference type="EMBL" id="KKK98162.1"/>
    </source>
</evidence>
<comment type="caution">
    <text evidence="2">The sequence shown here is derived from an EMBL/GenBank/DDBJ whole genome shotgun (WGS) entry which is preliminary data.</text>
</comment>
<sequence>GGSGLPLGGSGFLLGGSGLLLGGLTFTDSPFRLCHLLHLSVNELVHTPKTLRPQDLRRRPRALLAAGVRPARLSQGNIHPASRPRSCIICTSGLAVKGPLKHSPAGPRASFLSYRSSRLSGCQNPPRSFYPSLSGGGHAPRAYPGRNVGWHGQTANHKSQSANKPQITSSKKQKAPCRPFGG</sequence>
<feature type="non-terminal residue" evidence="2">
    <location>
        <position position="1"/>
    </location>
</feature>
<accession>A0A0F8ZWD1</accession>
<dbReference type="AlphaFoldDB" id="A0A0F8ZWD1"/>
<feature type="region of interest" description="Disordered" evidence="1">
    <location>
        <begin position="123"/>
        <end position="182"/>
    </location>
</feature>
<evidence type="ECO:0000256" key="1">
    <source>
        <dbReference type="SAM" id="MobiDB-lite"/>
    </source>
</evidence>
<proteinExistence type="predicted"/>
<gene>
    <name evidence="2" type="ORF">LCGC14_2645520</name>
</gene>
<reference evidence="2" key="1">
    <citation type="journal article" date="2015" name="Nature">
        <title>Complex archaea that bridge the gap between prokaryotes and eukaryotes.</title>
        <authorList>
            <person name="Spang A."/>
            <person name="Saw J.H."/>
            <person name="Jorgensen S.L."/>
            <person name="Zaremba-Niedzwiedzka K."/>
            <person name="Martijn J."/>
            <person name="Lind A.E."/>
            <person name="van Eijk R."/>
            <person name="Schleper C."/>
            <person name="Guy L."/>
            <person name="Ettema T.J."/>
        </authorList>
    </citation>
    <scope>NUCLEOTIDE SEQUENCE</scope>
</reference>
<dbReference type="EMBL" id="LAZR01045737">
    <property type="protein sequence ID" value="KKK98162.1"/>
    <property type="molecule type" value="Genomic_DNA"/>
</dbReference>
<name>A0A0F8ZWD1_9ZZZZ</name>
<organism evidence="2">
    <name type="scientific">marine sediment metagenome</name>
    <dbReference type="NCBI Taxonomy" id="412755"/>
    <lineage>
        <taxon>unclassified sequences</taxon>
        <taxon>metagenomes</taxon>
        <taxon>ecological metagenomes</taxon>
    </lineage>
</organism>
<feature type="compositionally biased region" description="Polar residues" evidence="1">
    <location>
        <begin position="153"/>
        <end position="170"/>
    </location>
</feature>